<proteinExistence type="inferred from homology"/>
<dbReference type="PANTHER" id="PTHR11410">
    <property type="entry name" value="ATP SYNTHASE SUBUNIT A"/>
    <property type="match status" value="1"/>
</dbReference>
<evidence type="ECO:0000256" key="12">
    <source>
        <dbReference type="SAM" id="Phobius"/>
    </source>
</evidence>
<evidence type="ECO:0000256" key="4">
    <source>
        <dbReference type="ARBA" id="ARBA00022547"/>
    </source>
</evidence>
<feature type="transmembrane region" description="Helical" evidence="12">
    <location>
        <begin position="89"/>
        <end position="109"/>
    </location>
</feature>
<feature type="transmembrane region" description="Helical" evidence="12">
    <location>
        <begin position="65"/>
        <end position="83"/>
    </location>
</feature>
<evidence type="ECO:0000256" key="6">
    <source>
        <dbReference type="ARBA" id="ARBA00022781"/>
    </source>
</evidence>
<dbReference type="SUPFAM" id="SSF81336">
    <property type="entry name" value="F1F0 ATP synthase subunit A"/>
    <property type="match status" value="1"/>
</dbReference>
<dbReference type="InterPro" id="IPR045083">
    <property type="entry name" value="ATP_synth_F0_asu_bact/mt"/>
</dbReference>
<accession>A0A7T1HF21</accession>
<comment type="similarity">
    <text evidence="2">Belongs to the ATPase A chain family.</text>
</comment>
<dbReference type="GO" id="GO:0045259">
    <property type="term" value="C:proton-transporting ATP synthase complex"/>
    <property type="evidence" value="ECO:0007669"/>
    <property type="project" value="UniProtKB-KW"/>
</dbReference>
<dbReference type="PANTHER" id="PTHR11410:SF0">
    <property type="entry name" value="ATP SYNTHASE SUBUNIT A"/>
    <property type="match status" value="1"/>
</dbReference>
<feature type="transmembrane region" description="Helical" evidence="12">
    <location>
        <begin position="172"/>
        <end position="197"/>
    </location>
</feature>
<evidence type="ECO:0000256" key="5">
    <source>
        <dbReference type="ARBA" id="ARBA00022692"/>
    </source>
</evidence>
<feature type="transmembrane region" description="Helical" evidence="12">
    <location>
        <begin position="20"/>
        <end position="53"/>
    </location>
</feature>
<dbReference type="Gene3D" id="1.20.120.220">
    <property type="entry name" value="ATP synthase, F0 complex, subunit A"/>
    <property type="match status" value="1"/>
</dbReference>
<keyword evidence="13" id="KW-0496">Mitochondrion</keyword>
<reference evidence="13" key="1">
    <citation type="journal article" date="2020" name="Gene">
        <title>Structure, gene order, and nucleotide composition of mitochondrial genomes in parasitic lice from Amblycera.</title>
        <authorList>
            <person name="Sweet A.D."/>
            <person name="Johnson K.P."/>
            <person name="Cao Y."/>
            <person name="de Moya R.S."/>
            <person name="Skinner R.K."/>
            <person name="Tan M."/>
            <person name="Virrueta-Herrera S."/>
            <person name="Cameron S.L."/>
        </authorList>
    </citation>
    <scope>NUCLEOTIDE SEQUENCE</scope>
    <source>
        <strain evidence="13">Latin</strain>
    </source>
</reference>
<organism evidence="13">
    <name type="scientific">Laemobothrion tinnunculi</name>
    <dbReference type="NCBI Taxonomy" id="1941263"/>
    <lineage>
        <taxon>Eukaryota</taxon>
        <taxon>Metazoa</taxon>
        <taxon>Ecdysozoa</taxon>
        <taxon>Arthropoda</taxon>
        <taxon>Hexapoda</taxon>
        <taxon>Insecta</taxon>
        <taxon>Pterygota</taxon>
        <taxon>Neoptera</taxon>
        <taxon>Paraneoptera</taxon>
        <taxon>Psocodea</taxon>
        <taxon>Troctomorpha</taxon>
        <taxon>Phthiraptera</taxon>
        <taxon>Amblycera</taxon>
        <taxon>Laemobothriidae</taxon>
        <taxon>Laemobothrion</taxon>
    </lineage>
</organism>
<feature type="transmembrane region" description="Helical" evidence="12">
    <location>
        <begin position="130"/>
        <end position="152"/>
    </location>
</feature>
<gene>
    <name evidence="13" type="primary">atp6</name>
</gene>
<evidence type="ECO:0000256" key="11">
    <source>
        <dbReference type="RuleBase" id="RU004450"/>
    </source>
</evidence>
<keyword evidence="10" id="KW-0066">ATP synthesis</keyword>
<geneLocation type="mitochondrion" evidence="13"/>
<evidence type="ECO:0000256" key="9">
    <source>
        <dbReference type="ARBA" id="ARBA00023136"/>
    </source>
</evidence>
<dbReference type="EMBL" id="MW199171">
    <property type="protein sequence ID" value="QPN54258.1"/>
    <property type="molecule type" value="Genomic_DNA"/>
</dbReference>
<dbReference type="InterPro" id="IPR000568">
    <property type="entry name" value="ATP_synth_F0_asu"/>
</dbReference>
<keyword evidence="4" id="KW-0138">CF(0)</keyword>
<evidence type="ECO:0000256" key="1">
    <source>
        <dbReference type="ARBA" id="ARBA00004141"/>
    </source>
</evidence>
<dbReference type="Pfam" id="PF00119">
    <property type="entry name" value="ATP-synt_A"/>
    <property type="match status" value="1"/>
</dbReference>
<protein>
    <recommendedName>
        <fullName evidence="11">ATP synthase subunit a</fullName>
    </recommendedName>
</protein>
<evidence type="ECO:0000256" key="10">
    <source>
        <dbReference type="ARBA" id="ARBA00023310"/>
    </source>
</evidence>
<sequence>MVTSLFSVFDPCSYSWNMNYWPMLLLSIIMMSTSYWSIPSSTTVFLSMITKLFNLSNKQKKYNNIYLISTVYIVFILNYQNLIPLSFSFFSHLVFSLSITIPAWWYLMFKQLKFSWLKVASHFLPLSTPKIMIFLIIPIEFIGVILRPLTLGLRLTMNTMIGHMMLGMLKSLYMPVFFFYEAAVMIIQTWVILLLLISYMKEYEN</sequence>
<dbReference type="InterPro" id="IPR035908">
    <property type="entry name" value="F0_ATP_A_sf"/>
</dbReference>
<keyword evidence="6" id="KW-0375">Hydrogen ion transport</keyword>
<name>A0A7T1HF21_9NEOP</name>
<dbReference type="GO" id="GO:0005743">
    <property type="term" value="C:mitochondrial inner membrane"/>
    <property type="evidence" value="ECO:0007669"/>
    <property type="project" value="UniProtKB-SubCell"/>
</dbReference>
<keyword evidence="9 12" id="KW-0472">Membrane</keyword>
<dbReference type="CDD" id="cd00310">
    <property type="entry name" value="ATP-synt_Fo_a_6"/>
    <property type="match status" value="1"/>
</dbReference>
<evidence type="ECO:0000256" key="7">
    <source>
        <dbReference type="ARBA" id="ARBA00022989"/>
    </source>
</evidence>
<keyword evidence="5 12" id="KW-0812">Transmembrane</keyword>
<dbReference type="PRINTS" id="PR00123">
    <property type="entry name" value="ATPASEA"/>
</dbReference>
<comment type="subcellular location">
    <subcellularLocation>
        <location evidence="1">Membrane</location>
        <topology evidence="1">Multi-pass membrane protein</topology>
    </subcellularLocation>
    <subcellularLocation>
        <location evidence="11">Mitochondrion inner membrane</location>
        <topology evidence="11">Multi-pass membrane protein</topology>
    </subcellularLocation>
</comment>
<evidence type="ECO:0000313" key="13">
    <source>
        <dbReference type="EMBL" id="QPN54258.1"/>
    </source>
</evidence>
<evidence type="ECO:0000256" key="3">
    <source>
        <dbReference type="ARBA" id="ARBA00022448"/>
    </source>
</evidence>
<keyword evidence="8" id="KW-0406">Ion transport</keyword>
<evidence type="ECO:0000256" key="2">
    <source>
        <dbReference type="ARBA" id="ARBA00006810"/>
    </source>
</evidence>
<dbReference type="GO" id="GO:0046933">
    <property type="term" value="F:proton-transporting ATP synthase activity, rotational mechanism"/>
    <property type="evidence" value="ECO:0007669"/>
    <property type="project" value="TreeGrafter"/>
</dbReference>
<keyword evidence="3" id="KW-0813">Transport</keyword>
<keyword evidence="7 12" id="KW-1133">Transmembrane helix</keyword>
<dbReference type="AlphaFoldDB" id="A0A7T1HF21"/>
<evidence type="ECO:0000256" key="8">
    <source>
        <dbReference type="ARBA" id="ARBA00023065"/>
    </source>
</evidence>